<gene>
    <name evidence="1" type="ORF">HPBE_LOCUS24274</name>
</gene>
<organism evidence="2 3">
    <name type="scientific">Heligmosomoides polygyrus</name>
    <name type="common">Parasitic roundworm</name>
    <dbReference type="NCBI Taxonomy" id="6339"/>
    <lineage>
        <taxon>Eukaryota</taxon>
        <taxon>Metazoa</taxon>
        <taxon>Ecdysozoa</taxon>
        <taxon>Nematoda</taxon>
        <taxon>Chromadorea</taxon>
        <taxon>Rhabditida</taxon>
        <taxon>Rhabditina</taxon>
        <taxon>Rhabditomorpha</taxon>
        <taxon>Strongyloidea</taxon>
        <taxon>Heligmosomidae</taxon>
        <taxon>Heligmosomoides</taxon>
    </lineage>
</organism>
<dbReference type="OrthoDB" id="409898at2759"/>
<dbReference type="SUPFAM" id="SSF56219">
    <property type="entry name" value="DNase I-like"/>
    <property type="match status" value="1"/>
</dbReference>
<dbReference type="Proteomes" id="UP000050761">
    <property type="component" value="Unassembled WGS sequence"/>
</dbReference>
<evidence type="ECO:0000313" key="3">
    <source>
        <dbReference type="WBParaSite" id="HPBE_0002427501-mRNA-1"/>
    </source>
</evidence>
<dbReference type="AlphaFoldDB" id="A0A183GNK5"/>
<sequence>MYDSGGDVRSSTWCHWKLFASRAKLITDIRVQATGPSDEPAYGDSMSHHMVDDVKQDPRSYAECGYVDGPLVRVGRSTGAKTNRLMCGTGDDVVLLITSGVGVIVSDRFRDAIISVECFNDRLMKVVVAAEQRMYYFFSAYAPQAGCSERAKDEFWTVLDEKTAEVPSEDAVLIEARNADGERILENADSHNLIIANAVFRKRDSHLVSFYGGSTKTQIDFIRVKHRDRKLLTDAKVVPYETVATQHRPLICTIKFALRG</sequence>
<dbReference type="WBParaSite" id="HPBE_0002427501-mRNA-1">
    <property type="protein sequence ID" value="HPBE_0002427501-mRNA-1"/>
    <property type="gene ID" value="HPBE_0002427501"/>
</dbReference>
<accession>A0A3P8EGZ4</accession>
<protein>
    <submittedName>
        <fullName evidence="3">CNH domain-containing protein</fullName>
    </submittedName>
</protein>
<reference evidence="3" key="2">
    <citation type="submission" date="2019-09" db="UniProtKB">
        <authorList>
            <consortium name="WormBaseParasite"/>
        </authorList>
    </citation>
    <scope>IDENTIFICATION</scope>
</reference>
<name>A0A183GNK5_HELPZ</name>
<dbReference type="PANTHER" id="PTHR23227:SF67">
    <property type="entry name" value="CRANIOFACIAL DEVELOPMENT PROTEIN 2-LIKE"/>
    <property type="match status" value="1"/>
</dbReference>
<dbReference type="PANTHER" id="PTHR23227">
    <property type="entry name" value="BUCENTAUR RELATED"/>
    <property type="match status" value="1"/>
</dbReference>
<dbReference type="EMBL" id="UZAH01036098">
    <property type="protein sequence ID" value="VDP43964.1"/>
    <property type="molecule type" value="Genomic_DNA"/>
</dbReference>
<dbReference type="Gene3D" id="3.60.10.10">
    <property type="entry name" value="Endonuclease/exonuclease/phosphatase"/>
    <property type="match status" value="1"/>
</dbReference>
<proteinExistence type="predicted"/>
<accession>A0A183GNK5</accession>
<evidence type="ECO:0000313" key="1">
    <source>
        <dbReference type="EMBL" id="VDP43964.1"/>
    </source>
</evidence>
<dbReference type="InterPro" id="IPR027124">
    <property type="entry name" value="Swc5/CFDP1/2"/>
</dbReference>
<dbReference type="InterPro" id="IPR036691">
    <property type="entry name" value="Endo/exonu/phosph_ase_sf"/>
</dbReference>
<keyword evidence="2" id="KW-1185">Reference proteome</keyword>
<reference evidence="1 2" key="1">
    <citation type="submission" date="2018-11" db="EMBL/GenBank/DDBJ databases">
        <authorList>
            <consortium name="Pathogen Informatics"/>
        </authorList>
    </citation>
    <scope>NUCLEOTIDE SEQUENCE [LARGE SCALE GENOMIC DNA]</scope>
</reference>
<evidence type="ECO:0000313" key="2">
    <source>
        <dbReference type="Proteomes" id="UP000050761"/>
    </source>
</evidence>